<feature type="chain" id="PRO_5047212459" evidence="2">
    <location>
        <begin position="23"/>
        <end position="262"/>
    </location>
</feature>
<dbReference type="EMBL" id="JAGVRK010000001">
    <property type="protein sequence ID" value="MBS2969389.1"/>
    <property type="molecule type" value="Genomic_DNA"/>
</dbReference>
<protein>
    <submittedName>
        <fullName evidence="3">Sporulation protein YpjB</fullName>
    </submittedName>
</protein>
<evidence type="ECO:0000313" key="4">
    <source>
        <dbReference type="Proteomes" id="UP000682403"/>
    </source>
</evidence>
<dbReference type="NCBIfam" id="TIGR02878">
    <property type="entry name" value="spore_ypjB"/>
    <property type="match status" value="1"/>
</dbReference>
<reference evidence="3 4" key="1">
    <citation type="submission" date="2021-04" db="EMBL/GenBank/DDBJ databases">
        <title>Metabacillus sp. strain KIGAM252 whole genome sequence.</title>
        <authorList>
            <person name="Seo M.-J."/>
            <person name="Cho E.-S."/>
            <person name="Hwang C.Y."/>
            <person name="Yoon D.J."/>
        </authorList>
    </citation>
    <scope>NUCLEOTIDE SEQUENCE [LARGE SCALE GENOMIC DNA]</scope>
    <source>
        <strain evidence="3 4">KIGAM252</strain>
    </source>
</reference>
<feature type="signal peptide" evidence="2">
    <location>
        <begin position="1"/>
        <end position="22"/>
    </location>
</feature>
<evidence type="ECO:0000256" key="1">
    <source>
        <dbReference type="SAM" id="Phobius"/>
    </source>
</evidence>
<keyword evidence="4" id="KW-1185">Reference proteome</keyword>
<keyword evidence="1" id="KW-0812">Transmembrane</keyword>
<sequence length="262" mass="30018">MKRWVVCLTILLLLFSSTEAKGEETDRWKSLSETSYSAFQLAKQGRTAEALQVLKYFAKQFEKSPEARQAVSGQTVRTISAVHGKAMETLENQQEDQESKMRAVTQFHMVVDAAFTENEPLWSSMEASMMTSFNHLKKDAEIGEATSFEQDWNEFLALYETIYPSVSVDVPPKQVRKVEALISSVGEELMENGTEEERISQLTSMETEFKNLFDRVKDDEADPSLIWVIITTGGMIILTLTYAGWRKFRGEKEKQVERERDR</sequence>
<proteinExistence type="predicted"/>
<comment type="caution">
    <text evidence="3">The sequence shown here is derived from an EMBL/GenBank/DDBJ whole genome shotgun (WGS) entry which is preliminary data.</text>
</comment>
<gene>
    <name evidence="3" type="primary">ypjB</name>
    <name evidence="3" type="ORF">J9317_11495</name>
</gene>
<name>A0ABS5LFK6_9BACI</name>
<organism evidence="3 4">
    <name type="scientific">Metabacillus flavus</name>
    <dbReference type="NCBI Taxonomy" id="2823519"/>
    <lineage>
        <taxon>Bacteria</taxon>
        <taxon>Bacillati</taxon>
        <taxon>Bacillota</taxon>
        <taxon>Bacilli</taxon>
        <taxon>Bacillales</taxon>
        <taxon>Bacillaceae</taxon>
        <taxon>Metabacillus</taxon>
    </lineage>
</organism>
<keyword evidence="1" id="KW-1133">Transmembrane helix</keyword>
<keyword evidence="2" id="KW-0732">Signal</keyword>
<feature type="transmembrane region" description="Helical" evidence="1">
    <location>
        <begin position="225"/>
        <end position="245"/>
    </location>
</feature>
<dbReference type="InterPro" id="IPR014231">
    <property type="entry name" value="Spore_YpjB"/>
</dbReference>
<dbReference type="RefSeq" id="WP_211558730.1">
    <property type="nucleotide sequence ID" value="NZ_JAGVRK010000001.1"/>
</dbReference>
<evidence type="ECO:0000313" key="3">
    <source>
        <dbReference type="EMBL" id="MBS2969389.1"/>
    </source>
</evidence>
<accession>A0ABS5LFK6</accession>
<evidence type="ECO:0000256" key="2">
    <source>
        <dbReference type="SAM" id="SignalP"/>
    </source>
</evidence>
<keyword evidence="1" id="KW-0472">Membrane</keyword>
<dbReference type="Proteomes" id="UP000682403">
    <property type="component" value="Unassembled WGS sequence"/>
</dbReference>
<dbReference type="Pfam" id="PF09577">
    <property type="entry name" value="Spore_YpjB"/>
    <property type="match status" value="1"/>
</dbReference>